<proteinExistence type="predicted"/>
<name>A0ACC1R6D1_9HYPO</name>
<sequence length="1852" mass="206849">MPTASHPQAKFDPISPNLDLDSLLDEVPNFKWAQRVSRTQLRNLGPQEFEKLILMHVIIGGKPLVIEGLDAVLPKWLFNSEWLEKHYDKKEERVRDIVSQSDIPMTTGHYLRSMKQLTNQWTPTNFRDERRQRLYLKDIDCPPEWREALQKIINPVLFYLNSRITQTGAESEAEDAPRNPRNDAASAGDLMSSLPQEMRAENLMCYIGHEGTYTPAHREMCASLGQNIMVEASGDEDGERPGSSIWFMTESKDRAVVREYFLSMLGHDIEIEKHFAQVNAWKKAPFDVYVVEQRVGDFILVPPLAVHQVWNRGTRTMKVAWNRTTVETLELALQEALPKARLVCRDEQYKNKAMIYYTLQSYHQRLKALEDHAEKSQLGFIDLGRDAIRNSARSRQLASDFKKLFTLFTQVLIDEVFAFKEREIELIPFDSCITCSYCRANIFNRFLTCKNCVRTLVNGDEDTYDVCMECYAMGRSCVCLSGLQWCEQWSWSELVNNHELWRSMIISNDGFIDVNVSPQPLEVAKQMSGKKSVAQICQEALRRRPWKDITKPEREVTPSDSEEEQGGENQKSKKSRKKKNKKGDVRRCHVCCRKEFSYRMQMCSNPECSEGYCFGVLYRAFDMMPQEVLQDEQWMCPKCLGICNCGHCRRAGTTKPYTPKNTSLGHDTRSVADDRSVEALVDFRLHNLAWLKAAGEESRGQDTRRMQRLREQADTAKAEGLSNGHPDDDNAEGITEDRPQVSPLQDRLPEPWGGRSAHAAMNHSFPQTRPNGVEASSLPSPWLVDESASGQNGDSMSYPDPPVFVAQRIGMGYYEQDDTPDKILFDPYQAPTAEDLKDDESDIPEFVKKSIRSAKRKAKKENEDPDFIIRSHHRKRFRPQKEPDFLDSMDPALFSEVPAPSASETLENDEDESTEHPPTTQNGGEAAKRREQPRYDANEPLLRHAKPRASYVEIEDAEIEEIEGIEPVSATMAPESEKSPSRLRLNEATGSVGGDDHSDLIDGAELAKTTAHDTNADRLFIGASTGPKRRGRPPGASSKVQSPANDAAKDSTPSNSASRRGPGRPKKSASDIQNASKQPQPEEENSGPAPVKIVRESTKPRRGRPPGSGASRPAQASAVSEQFMSLKERMALQGKSFKIARPGGRNSPARSTVQPESAKKPLGVTIRLPSFTSVNKPAPSLRHEQTAISNKTIGKSSTDKDTPVYNSDDDADSSDDDDIPARIVAKPMEFMSSSTTSRGRGNVVACRGADKAASGVFNIAHVQKYKGEMANPNSAREQALQQDASHLTANPPPSPHHENRLHWLERKVRDCSGMAPSFGPSVAAAFGLVLGCGIPFRGVSAADVDTKWYAPSKNQINDLDTVPNASGVYGFIYNSSKTPDDDYGVYNWCNMPHVRRAEYVRPSAEYELKYVELVHRHHKRTPYSSNAFPVESYQWNCDDSMLHYYGQPLSGPSADRVYQQGYISPINPFVPSGWIGSCKFPQITAGGLVDSWQHGADLYGVYHDLLGFLPSRGSSGLPSSVKYRVTNNLITSQVVGMVINAMWEITEPVPILVQAQGIDSLEPQYQCKSSSDLFNSIKSNSNQKWRQHLDLAADLYRTLDSISGVPPSDGGFHESFDHYYDNLSARQCHAKPLPCKLIGGHNSTDCVTQELANAVYRWGNWEYSQIYRDSSLSLDASTGSFGVWIAELTAHIREIDEMVWPGMGSEVIFEVYQRKKQSPPTPTATGVAPTCNHDNCLRHMIRQSATASSYCYQLATETAWWPAQCGGSESRVASACSCLDLPTKTASPTPQNTAEPSASGHYVRVLFGGKVMRSSTPALGLMDMIPIEKLLSYFEGLVGENASKIRAKCNGN</sequence>
<accession>A0ACC1R6D1</accession>
<evidence type="ECO:0000313" key="1">
    <source>
        <dbReference type="EMBL" id="KAJ3498580.1"/>
    </source>
</evidence>
<dbReference type="EMBL" id="JANAKD010000043">
    <property type="protein sequence ID" value="KAJ3498580.1"/>
    <property type="molecule type" value="Genomic_DNA"/>
</dbReference>
<reference evidence="1" key="1">
    <citation type="submission" date="2022-07" db="EMBL/GenBank/DDBJ databases">
        <title>Genome Sequence of Lecanicillium saksenae.</title>
        <authorList>
            <person name="Buettner E."/>
        </authorList>
    </citation>
    <scope>NUCLEOTIDE SEQUENCE</scope>
    <source>
        <strain evidence="1">VT-O1</strain>
    </source>
</reference>
<protein>
    <submittedName>
        <fullName evidence="1">Uncharacterized protein</fullName>
    </submittedName>
</protein>
<organism evidence="1 2">
    <name type="scientific">Lecanicillium saksenae</name>
    <dbReference type="NCBI Taxonomy" id="468837"/>
    <lineage>
        <taxon>Eukaryota</taxon>
        <taxon>Fungi</taxon>
        <taxon>Dikarya</taxon>
        <taxon>Ascomycota</taxon>
        <taxon>Pezizomycotina</taxon>
        <taxon>Sordariomycetes</taxon>
        <taxon>Hypocreomycetidae</taxon>
        <taxon>Hypocreales</taxon>
        <taxon>Cordycipitaceae</taxon>
        <taxon>Lecanicillium</taxon>
    </lineage>
</organism>
<dbReference type="Proteomes" id="UP001148737">
    <property type="component" value="Unassembled WGS sequence"/>
</dbReference>
<keyword evidence="2" id="KW-1185">Reference proteome</keyword>
<evidence type="ECO:0000313" key="2">
    <source>
        <dbReference type="Proteomes" id="UP001148737"/>
    </source>
</evidence>
<comment type="caution">
    <text evidence="1">The sequence shown here is derived from an EMBL/GenBank/DDBJ whole genome shotgun (WGS) entry which is preliminary data.</text>
</comment>
<gene>
    <name evidence="1" type="ORF">NLG97_g1012</name>
</gene>